<keyword evidence="2" id="KW-1185">Reference proteome</keyword>
<dbReference type="EMBL" id="UZAD01013448">
    <property type="protein sequence ID" value="VDN94974.1"/>
    <property type="molecule type" value="Genomic_DNA"/>
</dbReference>
<protein>
    <submittedName>
        <fullName evidence="3">Ovule protein</fullName>
    </submittedName>
</protein>
<sequence>MNCLVDMKQSEHEQIMDKKTSYSAINGMKMRTSTKRVSSKQKVLAKGYYSNEENIHIYTSSSNHDGLFQVCDSSSLYRIVYHIIPEEELPSLYTMTNCVAHLWISQNV</sequence>
<organism evidence="3">
    <name type="scientific">Brugia pahangi</name>
    <name type="common">Filarial nematode worm</name>
    <dbReference type="NCBI Taxonomy" id="6280"/>
    <lineage>
        <taxon>Eukaryota</taxon>
        <taxon>Metazoa</taxon>
        <taxon>Ecdysozoa</taxon>
        <taxon>Nematoda</taxon>
        <taxon>Chromadorea</taxon>
        <taxon>Rhabditida</taxon>
        <taxon>Spirurina</taxon>
        <taxon>Spiruromorpha</taxon>
        <taxon>Filarioidea</taxon>
        <taxon>Onchocercidae</taxon>
        <taxon>Brugia</taxon>
    </lineage>
</organism>
<gene>
    <name evidence="1" type="ORF">BPAG_LOCUS13789</name>
</gene>
<proteinExistence type="predicted"/>
<reference evidence="1 2" key="2">
    <citation type="submission" date="2018-11" db="EMBL/GenBank/DDBJ databases">
        <authorList>
            <consortium name="Pathogen Informatics"/>
        </authorList>
    </citation>
    <scope>NUCLEOTIDE SEQUENCE [LARGE SCALE GENOMIC DNA]</scope>
</reference>
<name>A0A0N4TXZ1_BRUPA</name>
<dbReference type="WBParaSite" id="BPAG_0001386101-mRNA-1">
    <property type="protein sequence ID" value="BPAG_0001386101-mRNA-1"/>
    <property type="gene ID" value="BPAG_0001386101"/>
</dbReference>
<evidence type="ECO:0000313" key="3">
    <source>
        <dbReference type="WBParaSite" id="BPAG_0001386101-mRNA-1"/>
    </source>
</evidence>
<dbReference type="Proteomes" id="UP000278627">
    <property type="component" value="Unassembled WGS sequence"/>
</dbReference>
<accession>A0A0N4TXZ1</accession>
<evidence type="ECO:0000313" key="1">
    <source>
        <dbReference type="EMBL" id="VDN94974.1"/>
    </source>
</evidence>
<evidence type="ECO:0000313" key="2">
    <source>
        <dbReference type="Proteomes" id="UP000278627"/>
    </source>
</evidence>
<reference evidence="3" key="1">
    <citation type="submission" date="2017-02" db="UniProtKB">
        <authorList>
            <consortium name="WormBaseParasite"/>
        </authorList>
    </citation>
    <scope>IDENTIFICATION</scope>
</reference>
<dbReference type="AlphaFoldDB" id="A0A0N4TXZ1"/>